<reference evidence="1 2" key="1">
    <citation type="submission" date="2015-12" db="EMBL/GenBank/DDBJ databases">
        <title>Draft genome sequence of Moniliophthora roreri, the causal agent of frosty pod rot of cacao.</title>
        <authorList>
            <person name="Aime M.C."/>
            <person name="Diaz-Valderrama J.R."/>
            <person name="Kijpornyongpan T."/>
            <person name="Phillips-Mora W."/>
        </authorList>
    </citation>
    <scope>NUCLEOTIDE SEQUENCE [LARGE SCALE GENOMIC DNA]</scope>
    <source>
        <strain evidence="1 2">MCA 2952</strain>
    </source>
</reference>
<comment type="caution">
    <text evidence="1">The sequence shown here is derived from an EMBL/GenBank/DDBJ whole genome shotgun (WGS) entry which is preliminary data.</text>
</comment>
<dbReference type="AlphaFoldDB" id="A0A0W0FPI5"/>
<proteinExistence type="predicted"/>
<evidence type="ECO:0000313" key="1">
    <source>
        <dbReference type="EMBL" id="KTB38162.1"/>
    </source>
</evidence>
<dbReference type="EMBL" id="LATX01001778">
    <property type="protein sequence ID" value="KTB38162.1"/>
    <property type="molecule type" value="Genomic_DNA"/>
</dbReference>
<sequence length="29" mass="3162">MPNFPRSEHAVIVPISVGNACLVVDVLRK</sequence>
<gene>
    <name evidence="1" type="ORF">WG66_9263</name>
</gene>
<organism evidence="1 2">
    <name type="scientific">Moniliophthora roreri</name>
    <name type="common">Frosty pod rot fungus</name>
    <name type="synonym">Monilia roreri</name>
    <dbReference type="NCBI Taxonomy" id="221103"/>
    <lineage>
        <taxon>Eukaryota</taxon>
        <taxon>Fungi</taxon>
        <taxon>Dikarya</taxon>
        <taxon>Basidiomycota</taxon>
        <taxon>Agaricomycotina</taxon>
        <taxon>Agaricomycetes</taxon>
        <taxon>Agaricomycetidae</taxon>
        <taxon>Agaricales</taxon>
        <taxon>Marasmiineae</taxon>
        <taxon>Marasmiaceae</taxon>
        <taxon>Moniliophthora</taxon>
    </lineage>
</organism>
<name>A0A0W0FPI5_MONRR</name>
<dbReference type="Proteomes" id="UP000054988">
    <property type="component" value="Unassembled WGS sequence"/>
</dbReference>
<accession>A0A0W0FPI5</accession>
<protein>
    <submittedName>
        <fullName evidence="1">Uncharacterized protein</fullName>
    </submittedName>
</protein>
<evidence type="ECO:0000313" key="2">
    <source>
        <dbReference type="Proteomes" id="UP000054988"/>
    </source>
</evidence>